<sequence>MATLIHRPEYAGYDFGPEHPFTPARLAMLLDLIRSLGHAAPTVAAPAATREDILSVHDEAFVAMVEALDRGESRPEAGRFGLGTQDNPIFPGMDLAGRWLAGGALHGARLLMEGVESRVLQLGGGLHHAQKDKAAGFCLYNDLGVAIRAFVDHGWRVAYLDIDLHHGDGVQNLFYDQDRVLTLSLHETGHYLYPGTGHIHELGTGPARGLSLNVPLEPFTESESYLEAFEAVVPRALEQFAPHVLVVQAGADAHFADPLGDLALTTQAFEMLYRRILDLAGEHTQGRVLFTLGGGYEAQVVARVWTILYLTLMDLPIPEALPGPWLARWQHLLGPEVGSTLHDPVPAYPEFPGREERSRRNRDVVDRLLDSLLRYWF</sequence>
<evidence type="ECO:0000313" key="7">
    <source>
        <dbReference type="Proteomes" id="UP000709959"/>
    </source>
</evidence>
<dbReference type="SUPFAM" id="SSF52768">
    <property type="entry name" value="Arginase/deacetylase"/>
    <property type="match status" value="1"/>
</dbReference>
<dbReference type="PANTHER" id="PTHR10625">
    <property type="entry name" value="HISTONE DEACETYLASE HDAC1-RELATED"/>
    <property type="match status" value="1"/>
</dbReference>
<dbReference type="GO" id="GO:0045150">
    <property type="term" value="P:acetoin catabolic process"/>
    <property type="evidence" value="ECO:0007669"/>
    <property type="project" value="UniProtKB-KW"/>
</dbReference>
<evidence type="ECO:0000256" key="3">
    <source>
        <dbReference type="ARBA" id="ARBA00020218"/>
    </source>
</evidence>
<dbReference type="GO" id="GO:0040029">
    <property type="term" value="P:epigenetic regulation of gene expression"/>
    <property type="evidence" value="ECO:0007669"/>
    <property type="project" value="TreeGrafter"/>
</dbReference>
<dbReference type="GO" id="GO:0004407">
    <property type="term" value="F:histone deacetylase activity"/>
    <property type="evidence" value="ECO:0007669"/>
    <property type="project" value="TreeGrafter"/>
</dbReference>
<dbReference type="InterPro" id="IPR000286">
    <property type="entry name" value="HDACs"/>
</dbReference>
<gene>
    <name evidence="6" type="ORF">IPN91_08680</name>
</gene>
<dbReference type="Gene3D" id="3.40.800.20">
    <property type="entry name" value="Histone deacetylase domain"/>
    <property type="match status" value="1"/>
</dbReference>
<dbReference type="Proteomes" id="UP000709959">
    <property type="component" value="Unassembled WGS sequence"/>
</dbReference>
<evidence type="ECO:0000259" key="5">
    <source>
        <dbReference type="Pfam" id="PF00850"/>
    </source>
</evidence>
<dbReference type="InterPro" id="IPR023801">
    <property type="entry name" value="His_deacetylse_dom"/>
</dbReference>
<feature type="domain" description="Histone deacetylase" evidence="5">
    <location>
        <begin position="19"/>
        <end position="308"/>
    </location>
</feature>
<dbReference type="EMBL" id="JADKCH010000007">
    <property type="protein sequence ID" value="MBK8572707.1"/>
    <property type="molecule type" value="Genomic_DNA"/>
</dbReference>
<evidence type="ECO:0000256" key="1">
    <source>
        <dbReference type="ARBA" id="ARBA00005101"/>
    </source>
</evidence>
<dbReference type="CDD" id="cd09994">
    <property type="entry name" value="HDAC_AcuC_like"/>
    <property type="match status" value="1"/>
</dbReference>
<dbReference type="AlphaFoldDB" id="A0A936K7S7"/>
<comment type="similarity">
    <text evidence="2">Belongs to the histone deacetylase family.</text>
</comment>
<dbReference type="PRINTS" id="PR01272">
    <property type="entry name" value="ACUCPROTEIN"/>
</dbReference>
<dbReference type="PRINTS" id="PR01270">
    <property type="entry name" value="HDASUPER"/>
</dbReference>
<evidence type="ECO:0000313" key="6">
    <source>
        <dbReference type="EMBL" id="MBK8572707.1"/>
    </source>
</evidence>
<dbReference type="InterPro" id="IPR023696">
    <property type="entry name" value="Ureohydrolase_dom_sf"/>
</dbReference>
<dbReference type="PANTHER" id="PTHR10625:SF10">
    <property type="entry name" value="HISTONE DEACETYLASE HDAC1"/>
    <property type="match status" value="1"/>
</dbReference>
<dbReference type="InterPro" id="IPR003085">
    <property type="entry name" value="AcuC"/>
</dbReference>
<accession>A0A936K7S7</accession>
<comment type="pathway">
    <text evidence="1">Ketone degradation; acetoin degradation.</text>
</comment>
<reference evidence="6 7" key="1">
    <citation type="submission" date="2020-10" db="EMBL/GenBank/DDBJ databases">
        <title>Connecting structure to function with the recovery of over 1000 high-quality activated sludge metagenome-assembled genomes encoding full-length rRNA genes using long-read sequencing.</title>
        <authorList>
            <person name="Singleton C.M."/>
            <person name="Petriglieri F."/>
            <person name="Kristensen J.M."/>
            <person name="Kirkegaard R.H."/>
            <person name="Michaelsen T.Y."/>
            <person name="Andersen M.H."/>
            <person name="Karst S.M."/>
            <person name="Dueholm M.S."/>
            <person name="Nielsen P.H."/>
            <person name="Albertsen M."/>
        </authorList>
    </citation>
    <scope>NUCLEOTIDE SEQUENCE [LARGE SCALE GENOMIC DNA]</scope>
    <source>
        <strain evidence="6">OdNE_18-Q3-R46-58_MAXAC.008</strain>
    </source>
</reference>
<name>A0A936K7S7_9BACT</name>
<organism evidence="6 7">
    <name type="scientific">Candidatus Geothrix odensensis</name>
    <dbReference type="NCBI Taxonomy" id="2954440"/>
    <lineage>
        <taxon>Bacteria</taxon>
        <taxon>Pseudomonadati</taxon>
        <taxon>Acidobacteriota</taxon>
        <taxon>Holophagae</taxon>
        <taxon>Holophagales</taxon>
        <taxon>Holophagaceae</taxon>
        <taxon>Geothrix</taxon>
    </lineage>
</organism>
<protein>
    <recommendedName>
        <fullName evidence="3">Acetoin utilization protein AcuC</fullName>
    </recommendedName>
</protein>
<evidence type="ECO:0000256" key="2">
    <source>
        <dbReference type="ARBA" id="ARBA00005947"/>
    </source>
</evidence>
<dbReference type="InterPro" id="IPR037138">
    <property type="entry name" value="His_deacetylse_dom_sf"/>
</dbReference>
<proteinExistence type="inferred from homology"/>
<evidence type="ECO:0000256" key="4">
    <source>
        <dbReference type="ARBA" id="ARBA00022627"/>
    </source>
</evidence>
<comment type="caution">
    <text evidence="6">The sequence shown here is derived from an EMBL/GenBank/DDBJ whole genome shotgun (WGS) entry which is preliminary data.</text>
</comment>
<keyword evidence="4" id="KW-0006">Acetoin catabolism</keyword>
<dbReference type="Pfam" id="PF00850">
    <property type="entry name" value="Hist_deacetyl"/>
    <property type="match status" value="1"/>
</dbReference>